<feature type="transmembrane region" description="Helical" evidence="1">
    <location>
        <begin position="203"/>
        <end position="221"/>
    </location>
</feature>
<evidence type="ECO:0000313" key="4">
    <source>
        <dbReference type="Proteomes" id="UP000019141"/>
    </source>
</evidence>
<name>W4L9R3_ENTF1</name>
<dbReference type="EMBL" id="AZHW01001003">
    <property type="protein sequence ID" value="ETW94808.1"/>
    <property type="molecule type" value="Genomic_DNA"/>
</dbReference>
<dbReference type="Proteomes" id="UP000019141">
    <property type="component" value="Unassembled WGS sequence"/>
</dbReference>
<sequence length="241" mass="24791">MDATHHMASSLSFFALLGAGFFTGLSHCVGMCGSLVSAFALRRQAAQQALSTPLILFQLGRLTMYTLIGAMVGSLGAVLAMALRPWQGAFSIVMGLLVFLTGLGLMGMLPLRDGIAALAPARLASQWIKGLMASPHPAAPFGLGMANGLLPCGAVYAMALLAAMRGDPVQGASLMLIFGLGTLPAMLSVGYAAGLLSLRLRTHLFRAAAIVVVAAGVQLALRGLALDGHIPHVGLGGVMLW</sequence>
<feature type="transmembrane region" description="Helical" evidence="1">
    <location>
        <begin position="174"/>
        <end position="196"/>
    </location>
</feature>
<feature type="transmembrane region" description="Helical" evidence="1">
    <location>
        <begin position="138"/>
        <end position="162"/>
    </location>
</feature>
<dbReference type="AlphaFoldDB" id="W4L9R3"/>
<accession>W4L9R3</accession>
<evidence type="ECO:0000259" key="2">
    <source>
        <dbReference type="Pfam" id="PF13386"/>
    </source>
</evidence>
<keyword evidence="4" id="KW-1185">Reference proteome</keyword>
<reference evidence="3 4" key="1">
    <citation type="journal article" date="2014" name="Nature">
        <title>An environmental bacterial taxon with a large and distinct metabolic repertoire.</title>
        <authorList>
            <person name="Wilson M.C."/>
            <person name="Mori T."/>
            <person name="Ruckert C."/>
            <person name="Uria A.R."/>
            <person name="Helf M.J."/>
            <person name="Takada K."/>
            <person name="Gernert C."/>
            <person name="Steffens U.A."/>
            <person name="Heycke N."/>
            <person name="Schmitt S."/>
            <person name="Rinke C."/>
            <person name="Helfrich E.J."/>
            <person name="Brachmann A.O."/>
            <person name="Gurgui C."/>
            <person name="Wakimoto T."/>
            <person name="Kracht M."/>
            <person name="Crusemann M."/>
            <person name="Hentschel U."/>
            <person name="Abe I."/>
            <person name="Matsunaga S."/>
            <person name="Kalinowski J."/>
            <person name="Takeyama H."/>
            <person name="Piel J."/>
        </authorList>
    </citation>
    <scope>NUCLEOTIDE SEQUENCE [LARGE SCALE GENOMIC DNA]</scope>
    <source>
        <strain evidence="4">TSY1</strain>
    </source>
</reference>
<feature type="domain" description="Urease accessory protein UreH-like transmembrane" evidence="2">
    <location>
        <begin position="17"/>
        <end position="217"/>
    </location>
</feature>
<protein>
    <recommendedName>
        <fullName evidence="2">Urease accessory protein UreH-like transmembrane domain-containing protein</fullName>
    </recommendedName>
</protein>
<dbReference type="HOGENOM" id="CLU_032635_1_1_7"/>
<comment type="caution">
    <text evidence="3">The sequence shown here is derived from an EMBL/GenBank/DDBJ whole genome shotgun (WGS) entry which is preliminary data.</text>
</comment>
<keyword evidence="1" id="KW-0812">Transmembrane</keyword>
<evidence type="ECO:0000313" key="3">
    <source>
        <dbReference type="EMBL" id="ETW94808.1"/>
    </source>
</evidence>
<feature type="transmembrane region" description="Helical" evidence="1">
    <location>
        <begin position="89"/>
        <end position="109"/>
    </location>
</feature>
<keyword evidence="1" id="KW-0472">Membrane</keyword>
<dbReference type="PANTHER" id="PTHR42208">
    <property type="entry name" value="HEAVY METAL TRANSPORTER-RELATED"/>
    <property type="match status" value="1"/>
</dbReference>
<proteinExistence type="predicted"/>
<feature type="transmembrane region" description="Helical" evidence="1">
    <location>
        <begin position="12"/>
        <end position="41"/>
    </location>
</feature>
<evidence type="ECO:0000256" key="1">
    <source>
        <dbReference type="SAM" id="Phobius"/>
    </source>
</evidence>
<gene>
    <name evidence="3" type="ORF">ETSY1_33295</name>
</gene>
<dbReference type="PANTHER" id="PTHR42208:SF1">
    <property type="entry name" value="HEAVY METAL TRANSPORTER"/>
    <property type="match status" value="1"/>
</dbReference>
<dbReference type="Pfam" id="PF13386">
    <property type="entry name" value="DsbD_2"/>
    <property type="match status" value="1"/>
</dbReference>
<feature type="transmembrane region" description="Helical" evidence="1">
    <location>
        <begin position="62"/>
        <end position="83"/>
    </location>
</feature>
<dbReference type="PATRIC" id="fig|1429438.4.peg.6300"/>
<organism evidence="3 4">
    <name type="scientific">Entotheonella factor</name>
    <dbReference type="NCBI Taxonomy" id="1429438"/>
    <lineage>
        <taxon>Bacteria</taxon>
        <taxon>Pseudomonadati</taxon>
        <taxon>Nitrospinota/Tectimicrobiota group</taxon>
        <taxon>Candidatus Tectimicrobiota</taxon>
        <taxon>Candidatus Entotheonellia</taxon>
        <taxon>Candidatus Entotheonellales</taxon>
        <taxon>Candidatus Entotheonellaceae</taxon>
        <taxon>Candidatus Entotheonella</taxon>
    </lineage>
</organism>
<keyword evidence="1" id="KW-1133">Transmembrane helix</keyword>
<dbReference type="InterPro" id="IPR039447">
    <property type="entry name" value="UreH-like_TM_dom"/>
</dbReference>